<keyword evidence="2" id="KW-1185">Reference proteome</keyword>
<evidence type="ECO:0000313" key="2">
    <source>
        <dbReference type="Proteomes" id="UP000826656"/>
    </source>
</evidence>
<reference evidence="1 2" key="1">
    <citation type="journal article" date="2021" name="bioRxiv">
        <title>Chromosome-scale and haplotype-resolved genome assembly of a tetraploid potato cultivar.</title>
        <authorList>
            <person name="Sun H."/>
            <person name="Jiao W.-B."/>
            <person name="Krause K."/>
            <person name="Campoy J.A."/>
            <person name="Goel M."/>
            <person name="Folz-Donahue K."/>
            <person name="Kukat C."/>
            <person name="Huettel B."/>
            <person name="Schneeberger K."/>
        </authorList>
    </citation>
    <scope>NUCLEOTIDE SEQUENCE [LARGE SCALE GENOMIC DNA]</scope>
    <source>
        <strain evidence="1">SolTubOtavaFocal</strain>
        <tissue evidence="1">Leaves</tissue>
    </source>
</reference>
<proteinExistence type="predicted"/>
<gene>
    <name evidence="1" type="ORF">KY290_030906</name>
</gene>
<name>A0ABQ7U8X1_SOLTU</name>
<comment type="caution">
    <text evidence="1">The sequence shown here is derived from an EMBL/GenBank/DDBJ whole genome shotgun (WGS) entry which is preliminary data.</text>
</comment>
<sequence>MESNGANVVKHTIGFCTRLAYLTWCITCNLMAKQKLSAGQYGDVSETGYVVKLVMQIRQHALLQGSL</sequence>
<organism evidence="1 2">
    <name type="scientific">Solanum tuberosum</name>
    <name type="common">Potato</name>
    <dbReference type="NCBI Taxonomy" id="4113"/>
    <lineage>
        <taxon>Eukaryota</taxon>
        <taxon>Viridiplantae</taxon>
        <taxon>Streptophyta</taxon>
        <taxon>Embryophyta</taxon>
        <taxon>Tracheophyta</taxon>
        <taxon>Spermatophyta</taxon>
        <taxon>Magnoliopsida</taxon>
        <taxon>eudicotyledons</taxon>
        <taxon>Gunneridae</taxon>
        <taxon>Pentapetalae</taxon>
        <taxon>asterids</taxon>
        <taxon>lamiids</taxon>
        <taxon>Solanales</taxon>
        <taxon>Solanaceae</taxon>
        <taxon>Solanoideae</taxon>
        <taxon>Solaneae</taxon>
        <taxon>Solanum</taxon>
    </lineage>
</organism>
<dbReference type="EMBL" id="JAIVGD010000023">
    <property type="protein sequence ID" value="KAH0742913.1"/>
    <property type="molecule type" value="Genomic_DNA"/>
</dbReference>
<dbReference type="Proteomes" id="UP000826656">
    <property type="component" value="Unassembled WGS sequence"/>
</dbReference>
<protein>
    <submittedName>
        <fullName evidence="1">Uncharacterized protein</fullName>
    </submittedName>
</protein>
<accession>A0ABQ7U8X1</accession>
<evidence type="ECO:0000313" key="1">
    <source>
        <dbReference type="EMBL" id="KAH0742913.1"/>
    </source>
</evidence>